<protein>
    <submittedName>
        <fullName evidence="5">FAD-binding domain-containing protein</fullName>
    </submittedName>
</protein>
<keyword evidence="2" id="KW-0560">Oxidoreductase</keyword>
<comment type="similarity">
    <text evidence="1">Belongs to the oxygen-dependent FAD-linked oxidoreductase family.</text>
</comment>
<dbReference type="Pfam" id="PF08031">
    <property type="entry name" value="BBE"/>
    <property type="match status" value="1"/>
</dbReference>
<dbReference type="InterPro" id="IPR006094">
    <property type="entry name" value="Oxid_FAD_bind_N"/>
</dbReference>
<gene>
    <name evidence="5" type="ORF">K402DRAFT_419436</name>
</gene>
<evidence type="ECO:0000313" key="6">
    <source>
        <dbReference type="Proteomes" id="UP000800041"/>
    </source>
</evidence>
<name>A0A6G1H5W1_9PEZI</name>
<sequence>MSSLRLSLISSVLFFLSLTDCSPLAGDRLAEADWNALNSTLGGKLLTGTPIAKPCFSNYKGVPGAKDATSCTAVQAGYNSPFYEKKNPGGYMWVNYGGCMAKAQHCNLDFASPRTAVAPDAICHQGSVPDFFVPVTGPKDVQDAVKFASANKLRVVVKNSGHDHKGRSAQPGALAIWMDPYQPPLKLEKAFVPEGCKTPVGDGITMGSGQQFNTLYQFAAINKYSVVGGSSNTVKAGGGWLNGGGHSTYSNNLGLGVDNALQIKAVMPNGTYVTANRCQNSEIFFGLRGGGGGAFGVIVEVTQLAHPVRASLSASLTAVGKDAESWRKILQIITDNSEQWAADGWGGVMAAPAMRTIVFGFANVKMGTNLTQARASMKAAQDLANSDLVMRPGSFFSVGLGSTQGSTATPGEGGGGQGLGVAMSTRLIPNTLFFDADKRQKMGDILFNITENFNSKPVTDPMHNFIANSGQLTVEMLMTTPYTYKPSKDPNDQTSVSPAWRISPWHVVLKWGFKGDAPPNVVENAYRQVHESMDMMRAITPDGGSYNNEADVYEVEGGKTFWGKDNYNRLMKLKKEIDPDNLFTCWGCIGWNPDDERFGCYPDYGYKEKVAAGYPAVL</sequence>
<accession>A0A6G1H5W1</accession>
<keyword evidence="3" id="KW-0732">Signal</keyword>
<dbReference type="PANTHER" id="PTHR13878">
    <property type="entry name" value="GULONOLACTONE OXIDASE"/>
    <property type="match status" value="1"/>
</dbReference>
<keyword evidence="6" id="KW-1185">Reference proteome</keyword>
<organism evidence="5 6">
    <name type="scientific">Aulographum hederae CBS 113979</name>
    <dbReference type="NCBI Taxonomy" id="1176131"/>
    <lineage>
        <taxon>Eukaryota</taxon>
        <taxon>Fungi</taxon>
        <taxon>Dikarya</taxon>
        <taxon>Ascomycota</taxon>
        <taxon>Pezizomycotina</taxon>
        <taxon>Dothideomycetes</taxon>
        <taxon>Pleosporomycetidae</taxon>
        <taxon>Aulographales</taxon>
        <taxon>Aulographaceae</taxon>
    </lineage>
</organism>
<evidence type="ECO:0000256" key="2">
    <source>
        <dbReference type="ARBA" id="ARBA00023002"/>
    </source>
</evidence>
<dbReference type="AlphaFoldDB" id="A0A6G1H5W1"/>
<dbReference type="InterPro" id="IPR016166">
    <property type="entry name" value="FAD-bd_PCMH"/>
</dbReference>
<dbReference type="SUPFAM" id="SSF56176">
    <property type="entry name" value="FAD-binding/transporter-associated domain-like"/>
    <property type="match status" value="1"/>
</dbReference>
<dbReference type="InterPro" id="IPR036318">
    <property type="entry name" value="FAD-bd_PCMH-like_sf"/>
</dbReference>
<dbReference type="InterPro" id="IPR016169">
    <property type="entry name" value="FAD-bd_PCMH_sub2"/>
</dbReference>
<dbReference type="PROSITE" id="PS51387">
    <property type="entry name" value="FAD_PCMH"/>
    <property type="match status" value="1"/>
</dbReference>
<evidence type="ECO:0000313" key="5">
    <source>
        <dbReference type="EMBL" id="KAF1988613.1"/>
    </source>
</evidence>
<dbReference type="InterPro" id="IPR050432">
    <property type="entry name" value="FAD-linked_Oxidoreductases_BP"/>
</dbReference>
<reference evidence="5" key="1">
    <citation type="journal article" date="2020" name="Stud. Mycol.">
        <title>101 Dothideomycetes genomes: a test case for predicting lifestyles and emergence of pathogens.</title>
        <authorList>
            <person name="Haridas S."/>
            <person name="Albert R."/>
            <person name="Binder M."/>
            <person name="Bloem J."/>
            <person name="Labutti K."/>
            <person name="Salamov A."/>
            <person name="Andreopoulos B."/>
            <person name="Baker S."/>
            <person name="Barry K."/>
            <person name="Bills G."/>
            <person name="Bluhm B."/>
            <person name="Cannon C."/>
            <person name="Castanera R."/>
            <person name="Culley D."/>
            <person name="Daum C."/>
            <person name="Ezra D."/>
            <person name="Gonzalez J."/>
            <person name="Henrissat B."/>
            <person name="Kuo A."/>
            <person name="Liang C."/>
            <person name="Lipzen A."/>
            <person name="Lutzoni F."/>
            <person name="Magnuson J."/>
            <person name="Mondo S."/>
            <person name="Nolan M."/>
            <person name="Ohm R."/>
            <person name="Pangilinan J."/>
            <person name="Park H.-J."/>
            <person name="Ramirez L."/>
            <person name="Alfaro M."/>
            <person name="Sun H."/>
            <person name="Tritt A."/>
            <person name="Yoshinaga Y."/>
            <person name="Zwiers L.-H."/>
            <person name="Turgeon B."/>
            <person name="Goodwin S."/>
            <person name="Spatafora J."/>
            <person name="Crous P."/>
            <person name="Grigoriev I."/>
        </authorList>
    </citation>
    <scope>NUCLEOTIDE SEQUENCE</scope>
    <source>
        <strain evidence="5">CBS 113979</strain>
    </source>
</reference>
<dbReference type="Gene3D" id="3.30.465.10">
    <property type="match status" value="2"/>
</dbReference>
<feature type="signal peptide" evidence="3">
    <location>
        <begin position="1"/>
        <end position="21"/>
    </location>
</feature>
<dbReference type="EMBL" id="ML977148">
    <property type="protein sequence ID" value="KAF1988613.1"/>
    <property type="molecule type" value="Genomic_DNA"/>
</dbReference>
<dbReference type="Proteomes" id="UP000800041">
    <property type="component" value="Unassembled WGS sequence"/>
</dbReference>
<dbReference type="GO" id="GO:0071949">
    <property type="term" value="F:FAD binding"/>
    <property type="evidence" value="ECO:0007669"/>
    <property type="project" value="InterPro"/>
</dbReference>
<dbReference type="PANTHER" id="PTHR13878:SF91">
    <property type="entry name" value="FAD BINDING DOMAIN PROTEIN (AFU_ORTHOLOGUE AFUA_6G12070)-RELATED"/>
    <property type="match status" value="1"/>
</dbReference>
<evidence type="ECO:0000259" key="4">
    <source>
        <dbReference type="PROSITE" id="PS51387"/>
    </source>
</evidence>
<evidence type="ECO:0000256" key="1">
    <source>
        <dbReference type="ARBA" id="ARBA00005466"/>
    </source>
</evidence>
<dbReference type="Pfam" id="PF01565">
    <property type="entry name" value="FAD_binding_4"/>
    <property type="match status" value="1"/>
</dbReference>
<dbReference type="OrthoDB" id="9983560at2759"/>
<feature type="chain" id="PRO_5026312756" evidence="3">
    <location>
        <begin position="22"/>
        <end position="618"/>
    </location>
</feature>
<evidence type="ECO:0000256" key="3">
    <source>
        <dbReference type="SAM" id="SignalP"/>
    </source>
</evidence>
<proteinExistence type="inferred from homology"/>
<dbReference type="InterPro" id="IPR012951">
    <property type="entry name" value="BBE"/>
</dbReference>
<feature type="domain" description="FAD-binding PCMH-type" evidence="4">
    <location>
        <begin position="125"/>
        <end position="308"/>
    </location>
</feature>
<dbReference type="GO" id="GO:0016491">
    <property type="term" value="F:oxidoreductase activity"/>
    <property type="evidence" value="ECO:0007669"/>
    <property type="project" value="UniProtKB-KW"/>
</dbReference>